<evidence type="ECO:0000313" key="10">
    <source>
        <dbReference type="EMBL" id="CAF1051564.1"/>
    </source>
</evidence>
<sequence>MPFEGSRPQIAMQPALNNTTTTSIGRFYEKRQQLYGALDQYNKALISKPDDTATYIDRSRIFLKMGSIDKAQEDTSKALDLIDSTSQNSNLLLYYVCLQKGEVLYADGEFELALMYFHRANKIKPAQQTCLEGIRKATEILECTICNSNIHLTITSNLIYSKEKQSKQIDLLHRPPIRHAPNLNQNPRFDLESGWVRKDLI</sequence>
<keyword evidence="11" id="KW-1185">Reference proteome</keyword>
<evidence type="ECO:0000256" key="6">
    <source>
        <dbReference type="ARBA" id="ARBA00023273"/>
    </source>
</evidence>
<dbReference type="AlphaFoldDB" id="A0A814KH45"/>
<evidence type="ECO:0000256" key="4">
    <source>
        <dbReference type="ARBA" id="ARBA00022803"/>
    </source>
</evidence>
<evidence type="ECO:0000256" key="8">
    <source>
        <dbReference type="ARBA" id="ARBA00034143"/>
    </source>
</evidence>
<gene>
    <name evidence="10" type="ORF">XAT740_LOCUS15800</name>
</gene>
<feature type="repeat" description="TPR" evidence="9">
    <location>
        <begin position="18"/>
        <end position="51"/>
    </location>
</feature>
<dbReference type="SUPFAM" id="SSF48452">
    <property type="entry name" value="TPR-like"/>
    <property type="match status" value="1"/>
</dbReference>
<keyword evidence="2" id="KW-0963">Cytoplasm</keyword>
<keyword evidence="4 9" id="KW-0802">TPR repeat</keyword>
<keyword evidence="6" id="KW-0966">Cell projection</keyword>
<evidence type="ECO:0000256" key="2">
    <source>
        <dbReference type="ARBA" id="ARBA00022490"/>
    </source>
</evidence>
<name>A0A814KH45_ADIRI</name>
<dbReference type="PANTHER" id="PTHR23040">
    <property type="match status" value="1"/>
</dbReference>
<comment type="subcellular location">
    <subcellularLocation>
        <location evidence="1">Cytoplasm</location>
        <location evidence="1">Cytoskeleton</location>
        <location evidence="1">Cilium axoneme</location>
    </subcellularLocation>
</comment>
<reference evidence="10" key="1">
    <citation type="submission" date="2021-02" db="EMBL/GenBank/DDBJ databases">
        <authorList>
            <person name="Nowell W R."/>
        </authorList>
    </citation>
    <scope>NUCLEOTIDE SEQUENCE</scope>
</reference>
<organism evidence="10 11">
    <name type="scientific">Adineta ricciae</name>
    <name type="common">Rotifer</name>
    <dbReference type="NCBI Taxonomy" id="249248"/>
    <lineage>
        <taxon>Eukaryota</taxon>
        <taxon>Metazoa</taxon>
        <taxon>Spiralia</taxon>
        <taxon>Gnathifera</taxon>
        <taxon>Rotifera</taxon>
        <taxon>Eurotatoria</taxon>
        <taxon>Bdelloidea</taxon>
        <taxon>Adinetida</taxon>
        <taxon>Adinetidae</taxon>
        <taxon>Adineta</taxon>
    </lineage>
</organism>
<evidence type="ECO:0000256" key="1">
    <source>
        <dbReference type="ARBA" id="ARBA00004430"/>
    </source>
</evidence>
<comment type="caution">
    <text evidence="10">The sequence shown here is derived from an EMBL/GenBank/DDBJ whole genome shotgun (WGS) entry which is preliminary data.</text>
</comment>
<dbReference type="SMART" id="SM00028">
    <property type="entry name" value="TPR"/>
    <property type="match status" value="3"/>
</dbReference>
<accession>A0A814KH45</accession>
<evidence type="ECO:0000256" key="7">
    <source>
        <dbReference type="ARBA" id="ARBA00034139"/>
    </source>
</evidence>
<keyword evidence="5" id="KW-0206">Cytoskeleton</keyword>
<dbReference type="Proteomes" id="UP000663828">
    <property type="component" value="Unassembled WGS sequence"/>
</dbReference>
<dbReference type="PROSITE" id="PS50005">
    <property type="entry name" value="TPR"/>
    <property type="match status" value="2"/>
</dbReference>
<dbReference type="Gene3D" id="1.25.40.10">
    <property type="entry name" value="Tetratricopeptide repeat domain"/>
    <property type="match status" value="1"/>
</dbReference>
<dbReference type="InterPro" id="IPR040111">
    <property type="entry name" value="ODAD4"/>
</dbReference>
<dbReference type="InterPro" id="IPR019734">
    <property type="entry name" value="TPR_rpt"/>
</dbReference>
<dbReference type="PANTHER" id="PTHR23040:SF1">
    <property type="entry name" value="OUTER DYNEIN ARM-DOCKING COMPLEX SUBUNIT 4"/>
    <property type="match status" value="1"/>
</dbReference>
<dbReference type="GO" id="GO:0005930">
    <property type="term" value="C:axoneme"/>
    <property type="evidence" value="ECO:0007669"/>
    <property type="project" value="UniProtKB-SubCell"/>
</dbReference>
<proteinExistence type="predicted"/>
<feature type="repeat" description="TPR" evidence="9">
    <location>
        <begin position="94"/>
        <end position="127"/>
    </location>
</feature>
<protein>
    <recommendedName>
        <fullName evidence="7">Outer dynein arm-docking complex subunit 4</fullName>
    </recommendedName>
    <alternativeName>
        <fullName evidence="8">Tetratricopeptide repeat protein 25</fullName>
    </alternativeName>
</protein>
<evidence type="ECO:0000256" key="3">
    <source>
        <dbReference type="ARBA" id="ARBA00022737"/>
    </source>
</evidence>
<dbReference type="EMBL" id="CAJNOR010000989">
    <property type="protein sequence ID" value="CAF1051564.1"/>
    <property type="molecule type" value="Genomic_DNA"/>
</dbReference>
<evidence type="ECO:0000256" key="9">
    <source>
        <dbReference type="PROSITE-ProRule" id="PRU00339"/>
    </source>
</evidence>
<dbReference type="InterPro" id="IPR011990">
    <property type="entry name" value="TPR-like_helical_dom_sf"/>
</dbReference>
<keyword evidence="3" id="KW-0677">Repeat</keyword>
<evidence type="ECO:0000313" key="11">
    <source>
        <dbReference type="Proteomes" id="UP000663828"/>
    </source>
</evidence>
<evidence type="ECO:0000256" key="5">
    <source>
        <dbReference type="ARBA" id="ARBA00023212"/>
    </source>
</evidence>